<evidence type="ECO:0000256" key="7">
    <source>
        <dbReference type="ARBA" id="ARBA00022842"/>
    </source>
</evidence>
<feature type="compositionally biased region" description="Acidic residues" evidence="11">
    <location>
        <begin position="1"/>
        <end position="14"/>
    </location>
</feature>
<feature type="transmembrane region" description="Helical" evidence="12">
    <location>
        <begin position="735"/>
        <end position="753"/>
    </location>
</feature>
<dbReference type="Gene3D" id="2.70.150.10">
    <property type="entry name" value="Calcium-transporting ATPase, cytoplasmic transduction domain A"/>
    <property type="match status" value="1"/>
</dbReference>
<evidence type="ECO:0000256" key="8">
    <source>
        <dbReference type="ARBA" id="ARBA00022967"/>
    </source>
</evidence>
<feature type="transmembrane region" description="Helical" evidence="12">
    <location>
        <begin position="874"/>
        <end position="895"/>
    </location>
</feature>
<dbReference type="GO" id="GO:1902600">
    <property type="term" value="P:proton transmembrane transport"/>
    <property type="evidence" value="ECO:0007669"/>
    <property type="project" value="TreeGrafter"/>
</dbReference>
<dbReference type="GO" id="GO:0036376">
    <property type="term" value="P:sodium ion export across plasma membrane"/>
    <property type="evidence" value="ECO:0007669"/>
    <property type="project" value="TreeGrafter"/>
</dbReference>
<reference evidence="14 15" key="1">
    <citation type="journal article" date="2015" name="Genome Announc.">
        <title>Expanding the biotechnology potential of lactobacilli through comparative genomics of 213 strains and associated genera.</title>
        <authorList>
            <person name="Sun Z."/>
            <person name="Harris H.M."/>
            <person name="McCann A."/>
            <person name="Guo C."/>
            <person name="Argimon S."/>
            <person name="Zhang W."/>
            <person name="Yang X."/>
            <person name="Jeffery I.B."/>
            <person name="Cooney J.C."/>
            <person name="Kagawa T.F."/>
            <person name="Liu W."/>
            <person name="Song Y."/>
            <person name="Salvetti E."/>
            <person name="Wrobel A."/>
            <person name="Rasinkangas P."/>
            <person name="Parkhill J."/>
            <person name="Rea M.C."/>
            <person name="O'Sullivan O."/>
            <person name="Ritari J."/>
            <person name="Douillard F.P."/>
            <person name="Paul Ross R."/>
            <person name="Yang R."/>
            <person name="Briner A.E."/>
            <person name="Felis G.E."/>
            <person name="de Vos W.M."/>
            <person name="Barrangou R."/>
            <person name="Klaenhammer T.R."/>
            <person name="Caufield P.W."/>
            <person name="Cui Y."/>
            <person name="Zhang H."/>
            <person name="O'Toole P.W."/>
        </authorList>
    </citation>
    <scope>NUCLEOTIDE SEQUENCE [LARGE SCALE GENOMIC DNA]</scope>
    <source>
        <strain evidence="14 15">DSM 13238</strain>
    </source>
</reference>
<dbReference type="Pfam" id="PF00122">
    <property type="entry name" value="E1-E2_ATPase"/>
    <property type="match status" value="1"/>
</dbReference>
<dbReference type="InterPro" id="IPR059000">
    <property type="entry name" value="ATPase_P-type_domA"/>
</dbReference>
<dbReference type="InterPro" id="IPR001757">
    <property type="entry name" value="P_typ_ATPase"/>
</dbReference>
<dbReference type="GeneID" id="96668063"/>
<keyword evidence="7" id="KW-0460">Magnesium</keyword>
<keyword evidence="8" id="KW-1278">Translocase</keyword>
<dbReference type="GO" id="GO:0005391">
    <property type="term" value="F:P-type sodium:potassium-exchanging transporter activity"/>
    <property type="evidence" value="ECO:0007669"/>
    <property type="project" value="TreeGrafter"/>
</dbReference>
<dbReference type="Pfam" id="PF00689">
    <property type="entry name" value="Cation_ATPase_C"/>
    <property type="match status" value="1"/>
</dbReference>
<dbReference type="OrthoDB" id="9760364at2"/>
<gene>
    <name evidence="14" type="ORF">FD33_GL002427</name>
</gene>
<dbReference type="Gene3D" id="1.20.1110.10">
    <property type="entry name" value="Calcium-transporting ATPase, transmembrane domain"/>
    <property type="match status" value="1"/>
</dbReference>
<evidence type="ECO:0000313" key="14">
    <source>
        <dbReference type="EMBL" id="KRL30977.1"/>
    </source>
</evidence>
<dbReference type="EMBL" id="AZES01000074">
    <property type="protein sequence ID" value="KRL30977.1"/>
    <property type="molecule type" value="Genomic_DNA"/>
</dbReference>
<dbReference type="InterPro" id="IPR004014">
    <property type="entry name" value="ATPase_P-typ_cation-transptr_N"/>
</dbReference>
<dbReference type="GO" id="GO:0030007">
    <property type="term" value="P:intracellular potassium ion homeostasis"/>
    <property type="evidence" value="ECO:0007669"/>
    <property type="project" value="TreeGrafter"/>
</dbReference>
<dbReference type="SFLD" id="SFLDF00027">
    <property type="entry name" value="p-type_atpase"/>
    <property type="match status" value="1"/>
</dbReference>
<evidence type="ECO:0000256" key="11">
    <source>
        <dbReference type="SAM" id="MobiDB-lite"/>
    </source>
</evidence>
<dbReference type="InterPro" id="IPR044492">
    <property type="entry name" value="P_typ_ATPase_HD_dom"/>
</dbReference>
<organism evidence="14 15">
    <name type="scientific">Companilactobacillus paralimentarius DSM 13238 = JCM 10415</name>
    <dbReference type="NCBI Taxonomy" id="1122151"/>
    <lineage>
        <taxon>Bacteria</taxon>
        <taxon>Bacillati</taxon>
        <taxon>Bacillota</taxon>
        <taxon>Bacilli</taxon>
        <taxon>Lactobacillales</taxon>
        <taxon>Lactobacillaceae</taxon>
        <taxon>Companilactobacillus</taxon>
    </lineage>
</organism>
<dbReference type="Gene3D" id="3.40.1110.10">
    <property type="entry name" value="Calcium-transporting ATPase, cytoplasmic domain N"/>
    <property type="match status" value="1"/>
</dbReference>
<dbReference type="InterPro" id="IPR008250">
    <property type="entry name" value="ATPase_P-typ_transduc_dom_A_sf"/>
</dbReference>
<feature type="domain" description="Cation-transporting P-type ATPase N-terminal" evidence="13">
    <location>
        <begin position="24"/>
        <end position="97"/>
    </location>
</feature>
<dbReference type="FunFam" id="2.70.150.10:FF:000160">
    <property type="entry name" value="Sarcoplasmic/endoplasmic reticulum calcium ATPase 1"/>
    <property type="match status" value="1"/>
</dbReference>
<sequence length="908" mass="100019">MLDENSYQNDEESQADLPPSHKETIWKLNEAQLKKIYGTDLENGLTVAEAEKRLKENGKNELEAKKVSKFVQFIKQFNNSIIYILAAAAIMTFLMHRYSDSIVIGLVIIANAIIGYIQEQQAGNALEKIREMLVSKNFVFRDGEKLELDARDLVVGDLVNLEAGDAVPADMRLISADNLSIQESVLTGETNPVNKIEEPMDADKLPLAERQNMVFASTAVTSGSGLGIVIATAGDTEIGKIQDSVETVKEKPTPLMRNLNSLGFGLSVAIVIIAVLLFVVGYFLDTYSLPTLLISVITMVVGSMPEGLPASTSVVLAMGTRKMTKRKVIVKSLPAVETLGAVDIVNTDKTGTLTKNEMTVKKAVTPEHTFSITGVGYDANGGLDFNGELELGTEKYDWQKDEGMKWLVNIAGQTTDAQLHFENNRWELTGEPTDGALTTLYRKLTGKDPEVNEIDSLPFDSAFRYSARLVDFDNQRILMVKGSPTTIINASKQGTDETYWNEKITELSTDGLRVVALAYKTVDSSVDNISKDLIENLNMAGMVGIIDPPREEARKSIHELRMAGIKVKMITGDHPDTASAIAKKLDLDSVVKAITGPEIDAMSDEELKDKIDDYNVFARTTPANKLRIVRAQQANDHVVSMTGDGVNDAPALKQADIGVAMGIKGTEVAKESANMVLADDDFSDIVVAVREGRHVFDNIRKTIRFLLPTSFAEGLIVVISILMGQELPLYPAQLLWINMVSALTIQFAFIFEPPEAGIMARGPRNVKAGLLTKLDTFEIIYVSLLISGLGIWAFDFLTGKGLPAIVGSTMALNIIIFGKIFYLFNLRNDHPVISKYFFQNKMAFIIVAILIVLQLGIIYLPFMQSIFETTNINFYYGWFIPIMAGVIVLAITELGKFIRFRVLKKTIH</sequence>
<evidence type="ECO:0000256" key="1">
    <source>
        <dbReference type="ARBA" id="ARBA00004127"/>
    </source>
</evidence>
<dbReference type="InterPro" id="IPR018303">
    <property type="entry name" value="ATPase_P-typ_P_site"/>
</dbReference>
<comment type="similarity">
    <text evidence="2">Belongs to the cation transport ATPase (P-type) (TC 3.A.3) family. Type IIA subfamily.</text>
</comment>
<accession>A0A0R1PF02</accession>
<keyword evidence="4 12" id="KW-0812">Transmembrane</keyword>
<proteinExistence type="inferred from homology"/>
<comment type="subcellular location">
    <subcellularLocation>
        <location evidence="1">Endomembrane system</location>
        <topology evidence="1">Multi-pass membrane protein</topology>
    </subcellularLocation>
</comment>
<dbReference type="Pfam" id="PF00690">
    <property type="entry name" value="Cation_ATPase_N"/>
    <property type="match status" value="1"/>
</dbReference>
<evidence type="ECO:0000256" key="9">
    <source>
        <dbReference type="ARBA" id="ARBA00022989"/>
    </source>
</evidence>
<dbReference type="SUPFAM" id="SSF56784">
    <property type="entry name" value="HAD-like"/>
    <property type="match status" value="1"/>
</dbReference>
<protein>
    <submittedName>
        <fullName evidence="14">Cation transport ATPase</fullName>
    </submittedName>
</protein>
<dbReference type="InterPro" id="IPR023298">
    <property type="entry name" value="ATPase_P-typ_TM_dom_sf"/>
</dbReference>
<evidence type="ECO:0000313" key="15">
    <source>
        <dbReference type="Proteomes" id="UP000051908"/>
    </source>
</evidence>
<evidence type="ECO:0000256" key="10">
    <source>
        <dbReference type="ARBA" id="ARBA00023136"/>
    </source>
</evidence>
<dbReference type="GO" id="GO:0005524">
    <property type="term" value="F:ATP binding"/>
    <property type="evidence" value="ECO:0007669"/>
    <property type="project" value="UniProtKB-KW"/>
</dbReference>
<evidence type="ECO:0000256" key="2">
    <source>
        <dbReference type="ARBA" id="ARBA00005675"/>
    </source>
</evidence>
<feature type="transmembrane region" description="Helical" evidence="12">
    <location>
        <begin position="101"/>
        <end position="118"/>
    </location>
</feature>
<dbReference type="PRINTS" id="PR00119">
    <property type="entry name" value="CATATPASE"/>
</dbReference>
<dbReference type="GO" id="GO:0016887">
    <property type="term" value="F:ATP hydrolysis activity"/>
    <property type="evidence" value="ECO:0007669"/>
    <property type="project" value="InterPro"/>
</dbReference>
<feature type="region of interest" description="Disordered" evidence="11">
    <location>
        <begin position="1"/>
        <end position="21"/>
    </location>
</feature>
<dbReference type="GO" id="GO:1990573">
    <property type="term" value="P:potassium ion import across plasma membrane"/>
    <property type="evidence" value="ECO:0007669"/>
    <property type="project" value="TreeGrafter"/>
</dbReference>
<dbReference type="GO" id="GO:0012505">
    <property type="term" value="C:endomembrane system"/>
    <property type="evidence" value="ECO:0007669"/>
    <property type="project" value="UniProtKB-SubCell"/>
</dbReference>
<dbReference type="SFLD" id="SFLDG00002">
    <property type="entry name" value="C1.7:_P-type_atpase_like"/>
    <property type="match status" value="1"/>
</dbReference>
<feature type="transmembrane region" description="Helical" evidence="12">
    <location>
        <begin position="290"/>
        <end position="317"/>
    </location>
</feature>
<dbReference type="InterPro" id="IPR023299">
    <property type="entry name" value="ATPase_P-typ_cyto_dom_N"/>
</dbReference>
<dbReference type="PANTHER" id="PTHR43294">
    <property type="entry name" value="SODIUM/POTASSIUM-TRANSPORTING ATPASE SUBUNIT ALPHA"/>
    <property type="match status" value="1"/>
</dbReference>
<dbReference type="NCBIfam" id="TIGR01494">
    <property type="entry name" value="ATPase_P-type"/>
    <property type="match status" value="2"/>
</dbReference>
<evidence type="ECO:0000256" key="3">
    <source>
        <dbReference type="ARBA" id="ARBA00022553"/>
    </source>
</evidence>
<dbReference type="SUPFAM" id="SSF81660">
    <property type="entry name" value="Metal cation-transporting ATPase, ATP-binding domain N"/>
    <property type="match status" value="1"/>
</dbReference>
<dbReference type="Pfam" id="PF13246">
    <property type="entry name" value="Cation_ATPase"/>
    <property type="match status" value="1"/>
</dbReference>
<dbReference type="GO" id="GO:0006883">
    <property type="term" value="P:intracellular sodium ion homeostasis"/>
    <property type="evidence" value="ECO:0007669"/>
    <property type="project" value="TreeGrafter"/>
</dbReference>
<dbReference type="PROSITE" id="PS00154">
    <property type="entry name" value="ATPASE_E1_E2"/>
    <property type="match status" value="1"/>
</dbReference>
<dbReference type="InterPro" id="IPR023214">
    <property type="entry name" value="HAD_sf"/>
</dbReference>
<feature type="transmembrane region" description="Helical" evidence="12">
    <location>
        <begin position="77"/>
        <end position="95"/>
    </location>
</feature>
<evidence type="ECO:0000256" key="5">
    <source>
        <dbReference type="ARBA" id="ARBA00022741"/>
    </source>
</evidence>
<dbReference type="SMART" id="SM00831">
    <property type="entry name" value="Cation_ATPase_N"/>
    <property type="match status" value="1"/>
</dbReference>
<keyword evidence="3" id="KW-0597">Phosphoprotein</keyword>
<evidence type="ECO:0000259" key="13">
    <source>
        <dbReference type="SMART" id="SM00831"/>
    </source>
</evidence>
<dbReference type="PANTHER" id="PTHR43294:SF20">
    <property type="entry name" value="P-TYPE ATPASE"/>
    <property type="match status" value="1"/>
</dbReference>
<dbReference type="SUPFAM" id="SSF81665">
    <property type="entry name" value="Calcium ATPase, transmembrane domain M"/>
    <property type="match status" value="1"/>
</dbReference>
<dbReference type="InterPro" id="IPR050510">
    <property type="entry name" value="Cation_transp_ATPase_P-type"/>
</dbReference>
<feature type="transmembrane region" description="Helical" evidence="12">
    <location>
        <begin position="703"/>
        <end position="723"/>
    </location>
</feature>
<keyword evidence="6" id="KW-0067">ATP-binding</keyword>
<dbReference type="SFLD" id="SFLDS00003">
    <property type="entry name" value="Haloacid_Dehalogenase"/>
    <property type="match status" value="1"/>
</dbReference>
<evidence type="ECO:0000256" key="4">
    <source>
        <dbReference type="ARBA" id="ARBA00022692"/>
    </source>
</evidence>
<keyword evidence="5" id="KW-0547">Nucleotide-binding</keyword>
<feature type="transmembrane region" description="Helical" evidence="12">
    <location>
        <begin position="774"/>
        <end position="794"/>
    </location>
</feature>
<dbReference type="Gene3D" id="3.40.50.1000">
    <property type="entry name" value="HAD superfamily/HAD-like"/>
    <property type="match status" value="1"/>
</dbReference>
<feature type="transmembrane region" description="Helical" evidence="12">
    <location>
        <begin position="843"/>
        <end position="862"/>
    </location>
</feature>
<keyword evidence="15" id="KW-1185">Reference proteome</keyword>
<dbReference type="AlphaFoldDB" id="A0A0R1PF02"/>
<dbReference type="SUPFAM" id="SSF81653">
    <property type="entry name" value="Calcium ATPase, transduction domain A"/>
    <property type="match status" value="1"/>
</dbReference>
<feature type="transmembrane region" description="Helical" evidence="12">
    <location>
        <begin position="259"/>
        <end position="284"/>
    </location>
</feature>
<dbReference type="Proteomes" id="UP000051908">
    <property type="component" value="Unassembled WGS sequence"/>
</dbReference>
<dbReference type="GO" id="GO:0005886">
    <property type="term" value="C:plasma membrane"/>
    <property type="evidence" value="ECO:0007669"/>
    <property type="project" value="TreeGrafter"/>
</dbReference>
<comment type="caution">
    <text evidence="14">The sequence shown here is derived from an EMBL/GenBank/DDBJ whole genome shotgun (WGS) entry which is preliminary data.</text>
</comment>
<dbReference type="PRINTS" id="PR00120">
    <property type="entry name" value="HATPASE"/>
</dbReference>
<feature type="transmembrane region" description="Helical" evidence="12">
    <location>
        <begin position="800"/>
        <end position="822"/>
    </location>
</feature>
<keyword evidence="9 12" id="KW-1133">Transmembrane helix</keyword>
<keyword evidence="10 12" id="KW-0472">Membrane</keyword>
<evidence type="ECO:0000256" key="6">
    <source>
        <dbReference type="ARBA" id="ARBA00022840"/>
    </source>
</evidence>
<dbReference type="RefSeq" id="WP_025086222.1">
    <property type="nucleotide sequence ID" value="NZ_AZES01000074.1"/>
</dbReference>
<dbReference type="InterPro" id="IPR036412">
    <property type="entry name" value="HAD-like_sf"/>
</dbReference>
<dbReference type="PATRIC" id="fig|1122151.5.peg.2506"/>
<evidence type="ECO:0000256" key="12">
    <source>
        <dbReference type="SAM" id="Phobius"/>
    </source>
</evidence>
<dbReference type="FunFam" id="3.40.50.1000:FF:000083">
    <property type="entry name" value="Sodium/potassium-transporting ATPase subunit alpha"/>
    <property type="match status" value="1"/>
</dbReference>
<name>A0A0R1PF02_9LACO</name>
<dbReference type="InterPro" id="IPR006068">
    <property type="entry name" value="ATPase_P-typ_cation-transptr_C"/>
</dbReference>